<name>A0A0K0DL74_ANGCA</name>
<dbReference type="WBParaSite" id="ACAC_0001232301-mRNA-1">
    <property type="protein sequence ID" value="ACAC_0001232301-mRNA-1"/>
    <property type="gene ID" value="ACAC_0001232301"/>
</dbReference>
<keyword evidence="1" id="KW-1185">Reference proteome</keyword>
<dbReference type="AlphaFoldDB" id="A0A0K0DL74"/>
<evidence type="ECO:0000313" key="1">
    <source>
        <dbReference type="Proteomes" id="UP000035642"/>
    </source>
</evidence>
<reference evidence="1" key="1">
    <citation type="submission" date="2012-09" db="EMBL/GenBank/DDBJ databases">
        <authorList>
            <person name="Martin A.A."/>
        </authorList>
    </citation>
    <scope>NUCLEOTIDE SEQUENCE</scope>
</reference>
<sequence length="48" mass="5175">MQIYKPPGASLCVRASVSVTCITCSPVDRRVTRAGASKSSIFPYRGQE</sequence>
<evidence type="ECO:0000313" key="2">
    <source>
        <dbReference type="WBParaSite" id="ACAC_0001232301-mRNA-1"/>
    </source>
</evidence>
<proteinExistence type="predicted"/>
<organism evidence="1 2">
    <name type="scientific">Angiostrongylus cantonensis</name>
    <name type="common">Rat lungworm</name>
    <dbReference type="NCBI Taxonomy" id="6313"/>
    <lineage>
        <taxon>Eukaryota</taxon>
        <taxon>Metazoa</taxon>
        <taxon>Ecdysozoa</taxon>
        <taxon>Nematoda</taxon>
        <taxon>Chromadorea</taxon>
        <taxon>Rhabditida</taxon>
        <taxon>Rhabditina</taxon>
        <taxon>Rhabditomorpha</taxon>
        <taxon>Strongyloidea</taxon>
        <taxon>Metastrongylidae</taxon>
        <taxon>Angiostrongylus</taxon>
    </lineage>
</organism>
<protein>
    <submittedName>
        <fullName evidence="2">Uncharacterized protein</fullName>
    </submittedName>
</protein>
<reference evidence="2" key="2">
    <citation type="submission" date="2017-02" db="UniProtKB">
        <authorList>
            <consortium name="WormBaseParasite"/>
        </authorList>
    </citation>
    <scope>IDENTIFICATION</scope>
</reference>
<accession>A0A0K0DL74</accession>
<dbReference type="Proteomes" id="UP000035642">
    <property type="component" value="Unassembled WGS sequence"/>
</dbReference>